<feature type="binding site" evidence="7">
    <location>
        <position position="127"/>
    </location>
    <ligand>
        <name>FMN</name>
        <dbReference type="ChEBI" id="CHEBI:58210"/>
    </ligand>
</feature>
<dbReference type="PROSITE" id="PS51349">
    <property type="entry name" value="FMN_HYDROXY_ACID_DH_2"/>
    <property type="match status" value="1"/>
</dbReference>
<dbReference type="EMBL" id="LNYS01000008">
    <property type="protein sequence ID" value="KTD50474.1"/>
    <property type="molecule type" value="Genomic_DNA"/>
</dbReference>
<dbReference type="InterPro" id="IPR008259">
    <property type="entry name" value="FMN_hydac_DH_AS"/>
</dbReference>
<sequence length="360" mass="40056">MEIINTKDFEKEARHKLTQPIYDFIAGGAGDEYTMNRNVEAFRQIQLVPQIFRSSSHTDTSISLFNHQLSHPFMVAPSAFHSCVHPEGEIATVRAVNQMGIAMVLSTMSSTSLEAVAKEATCPLWFQLYIFKDRSITQQLIQRAVAAGYTALVLTVDVPIMGNRERDQRNRFKWQAPFTSTQAITSAFLTESDVKQTTDALFASDLSWDDIEWLKAQTDLPIILKGIMHEKDAEIAINLDIAALVISNHGGRQLDYMPSTMEVLPPIAKQVAGKIPLLIDGGFRRGIDVFKAIALGADCILLGRSVLWALAVNGTEGLKNLFDLYSKELSETMIFCGCKTINDIKIHGRNSIRLLKGSFF</sequence>
<dbReference type="SUPFAM" id="SSF51395">
    <property type="entry name" value="FMN-linked oxidoreductases"/>
    <property type="match status" value="1"/>
</dbReference>
<dbReference type="InterPro" id="IPR013785">
    <property type="entry name" value="Aldolase_TIM"/>
</dbReference>
<dbReference type="PROSITE" id="PS00557">
    <property type="entry name" value="FMN_HYDROXY_ACID_DH_1"/>
    <property type="match status" value="1"/>
</dbReference>
<dbReference type="CDD" id="cd02809">
    <property type="entry name" value="alpha_hydroxyacid_oxid_FMN"/>
    <property type="match status" value="1"/>
</dbReference>
<feature type="binding site" evidence="7">
    <location>
        <begin position="280"/>
        <end position="284"/>
    </location>
    <ligand>
        <name>FMN</name>
        <dbReference type="ChEBI" id="CHEBI:58210"/>
    </ligand>
</feature>
<name>A0A0W0Y0Z9_9GAMM</name>
<evidence type="ECO:0000256" key="5">
    <source>
        <dbReference type="ARBA" id="ARBA00024042"/>
    </source>
</evidence>
<dbReference type="GO" id="GO:0003973">
    <property type="term" value="F:(S)-2-hydroxy-acid oxidase activity"/>
    <property type="evidence" value="ECO:0007669"/>
    <property type="project" value="UniProtKB-EC"/>
</dbReference>
<feature type="binding site" evidence="7">
    <location>
        <position position="155"/>
    </location>
    <ligand>
        <name>FMN</name>
        <dbReference type="ChEBI" id="CHEBI:58210"/>
    </ligand>
</feature>
<feature type="binding site" evidence="7">
    <location>
        <begin position="303"/>
        <end position="304"/>
    </location>
    <ligand>
        <name>FMN</name>
        <dbReference type="ChEBI" id="CHEBI:58210"/>
    </ligand>
</feature>
<dbReference type="GO" id="GO:0010181">
    <property type="term" value="F:FMN binding"/>
    <property type="evidence" value="ECO:0007669"/>
    <property type="project" value="InterPro"/>
</dbReference>
<feature type="binding site" evidence="7">
    <location>
        <position position="252"/>
    </location>
    <ligand>
        <name>glyoxylate</name>
        <dbReference type="ChEBI" id="CHEBI:36655"/>
    </ligand>
</feature>
<dbReference type="AlphaFoldDB" id="A0A0W0Y0Z9"/>
<evidence type="ECO:0000256" key="7">
    <source>
        <dbReference type="PIRSR" id="PIRSR000138-2"/>
    </source>
</evidence>
<protein>
    <submittedName>
        <fullName evidence="9">FMN-dependent dehydrogenase</fullName>
        <ecNumber evidence="9">1.1.3.15</ecNumber>
    </submittedName>
</protein>
<keyword evidence="2 7" id="KW-0285">Flavoprotein</keyword>
<evidence type="ECO:0000256" key="3">
    <source>
        <dbReference type="ARBA" id="ARBA00022643"/>
    </source>
</evidence>
<dbReference type="FunFam" id="3.20.20.70:FF:000029">
    <property type="entry name" value="L-lactate dehydrogenase"/>
    <property type="match status" value="1"/>
</dbReference>
<feature type="binding site" evidence="7">
    <location>
        <position position="164"/>
    </location>
    <ligand>
        <name>glyoxylate</name>
        <dbReference type="ChEBI" id="CHEBI:36655"/>
    </ligand>
</feature>
<dbReference type="InterPro" id="IPR012133">
    <property type="entry name" value="Alpha-hydoxy_acid_DH_FMN"/>
</dbReference>
<organism evidence="9 10">
    <name type="scientific">Legionella quinlivanii</name>
    <dbReference type="NCBI Taxonomy" id="45073"/>
    <lineage>
        <taxon>Bacteria</taxon>
        <taxon>Pseudomonadati</taxon>
        <taxon>Pseudomonadota</taxon>
        <taxon>Gammaproteobacteria</taxon>
        <taxon>Legionellales</taxon>
        <taxon>Legionellaceae</taxon>
        <taxon>Legionella</taxon>
    </lineage>
</organism>
<dbReference type="Gene3D" id="3.20.20.70">
    <property type="entry name" value="Aldolase class I"/>
    <property type="match status" value="1"/>
</dbReference>
<dbReference type="PIRSF" id="PIRSF000138">
    <property type="entry name" value="Al-hdrx_acd_dh"/>
    <property type="match status" value="1"/>
</dbReference>
<dbReference type="Pfam" id="PF01070">
    <property type="entry name" value="FMN_dh"/>
    <property type="match status" value="1"/>
</dbReference>
<comment type="caution">
    <text evidence="9">The sequence shown here is derived from an EMBL/GenBank/DDBJ whole genome shotgun (WGS) entry which is preliminary data.</text>
</comment>
<evidence type="ECO:0000313" key="9">
    <source>
        <dbReference type="EMBL" id="KTD50474.1"/>
    </source>
</evidence>
<evidence type="ECO:0000256" key="1">
    <source>
        <dbReference type="ARBA" id="ARBA00001917"/>
    </source>
</evidence>
<dbReference type="InterPro" id="IPR000262">
    <property type="entry name" value="FMN-dep_DH"/>
</dbReference>
<dbReference type="PANTHER" id="PTHR10578">
    <property type="entry name" value="S -2-HYDROXY-ACID OXIDASE-RELATED"/>
    <property type="match status" value="1"/>
</dbReference>
<keyword evidence="4 9" id="KW-0560">Oxidoreductase</keyword>
<feature type="active site" description="Proton acceptor" evidence="6">
    <location>
        <position position="249"/>
    </location>
</feature>
<dbReference type="PATRIC" id="fig|45073.5.peg.1899"/>
<evidence type="ECO:0000259" key="8">
    <source>
        <dbReference type="PROSITE" id="PS51349"/>
    </source>
</evidence>
<feature type="binding site" evidence="7">
    <location>
        <position position="247"/>
    </location>
    <ligand>
        <name>FMN</name>
        <dbReference type="ChEBI" id="CHEBI:58210"/>
    </ligand>
</feature>
<accession>A0A0W0Y0Z9</accession>
<dbReference type="RefSeq" id="WP_058507879.1">
    <property type="nucleotide sequence ID" value="NZ_CAAAIK010000030.1"/>
</dbReference>
<evidence type="ECO:0000256" key="6">
    <source>
        <dbReference type="PIRSR" id="PIRSR000138-1"/>
    </source>
</evidence>
<comment type="similarity">
    <text evidence="5">Belongs to the FMN-dependent alpha-hydroxy acid dehydrogenase family.</text>
</comment>
<feature type="binding site" evidence="7">
    <location>
        <position position="106"/>
    </location>
    <ligand>
        <name>FMN</name>
        <dbReference type="ChEBI" id="CHEBI:58210"/>
    </ligand>
</feature>
<feature type="binding site" evidence="7">
    <location>
        <position position="129"/>
    </location>
    <ligand>
        <name>glyoxylate</name>
        <dbReference type="ChEBI" id="CHEBI:36655"/>
    </ligand>
</feature>
<proteinExistence type="inferred from homology"/>
<reference evidence="9 10" key="1">
    <citation type="submission" date="2015-11" db="EMBL/GenBank/DDBJ databases">
        <title>Genomic analysis of 38 Legionella species identifies large and diverse effector repertoires.</title>
        <authorList>
            <person name="Burstein D."/>
            <person name="Amaro F."/>
            <person name="Zusman T."/>
            <person name="Lifshitz Z."/>
            <person name="Cohen O."/>
            <person name="Gilbert J.A."/>
            <person name="Pupko T."/>
            <person name="Shuman H.A."/>
            <person name="Segal G."/>
        </authorList>
    </citation>
    <scope>NUCLEOTIDE SEQUENCE [LARGE SCALE GENOMIC DNA]</scope>
    <source>
        <strain evidence="9 10">CDC#1442-AUS-E</strain>
    </source>
</reference>
<feature type="binding site" evidence="7">
    <location>
        <position position="225"/>
    </location>
    <ligand>
        <name>FMN</name>
        <dbReference type="ChEBI" id="CHEBI:58210"/>
    </ligand>
</feature>
<dbReference type="Proteomes" id="UP000054618">
    <property type="component" value="Unassembled WGS sequence"/>
</dbReference>
<evidence type="ECO:0000313" key="10">
    <source>
        <dbReference type="Proteomes" id="UP000054618"/>
    </source>
</evidence>
<feature type="domain" description="FMN hydroxy acid dehydrogenase" evidence="8">
    <location>
        <begin position="1"/>
        <end position="354"/>
    </location>
</feature>
<dbReference type="EC" id="1.1.3.15" evidence="9"/>
<gene>
    <name evidence="9" type="ORF">Lqui_1799</name>
</gene>
<keyword evidence="10" id="KW-1185">Reference proteome</keyword>
<evidence type="ECO:0000256" key="2">
    <source>
        <dbReference type="ARBA" id="ARBA00022630"/>
    </source>
</evidence>
<comment type="cofactor">
    <cofactor evidence="1">
        <name>FMN</name>
        <dbReference type="ChEBI" id="CHEBI:58210"/>
    </cofactor>
</comment>
<feature type="binding site" evidence="7">
    <location>
        <begin position="77"/>
        <end position="79"/>
    </location>
    <ligand>
        <name>FMN</name>
        <dbReference type="ChEBI" id="CHEBI:58210"/>
    </ligand>
</feature>
<dbReference type="InterPro" id="IPR037396">
    <property type="entry name" value="FMN_HAD"/>
</dbReference>
<feature type="binding site" evidence="7">
    <location>
        <position position="249"/>
    </location>
    <ligand>
        <name>glyoxylate</name>
        <dbReference type="ChEBI" id="CHEBI:36655"/>
    </ligand>
</feature>
<keyword evidence="3 7" id="KW-0288">FMN</keyword>
<dbReference type="PANTHER" id="PTHR10578:SF107">
    <property type="entry name" value="2-HYDROXYACID OXIDASE 1"/>
    <property type="match status" value="1"/>
</dbReference>
<evidence type="ECO:0000256" key="4">
    <source>
        <dbReference type="ARBA" id="ARBA00023002"/>
    </source>
</evidence>
<dbReference type="STRING" id="45073.Lqui_1799"/>